<dbReference type="Gene3D" id="1.25.40.70">
    <property type="entry name" value="Phosphatidylinositol 3-kinase, accessory domain (PIK)"/>
    <property type="match status" value="1"/>
</dbReference>
<dbReference type="PROSITE" id="PS51547">
    <property type="entry name" value="C2_PI3K"/>
    <property type="match status" value="1"/>
</dbReference>
<dbReference type="InterPro" id="IPR011009">
    <property type="entry name" value="Kinase-like_dom_sf"/>
</dbReference>
<dbReference type="Gene3D" id="2.60.40.150">
    <property type="entry name" value="C2 domain"/>
    <property type="match status" value="1"/>
</dbReference>
<feature type="domain" description="C2 PI3K-type" evidence="11">
    <location>
        <begin position="1"/>
        <end position="167"/>
    </location>
</feature>
<dbReference type="GO" id="GO:0005524">
    <property type="term" value="F:ATP binding"/>
    <property type="evidence" value="ECO:0007669"/>
    <property type="project" value="UniProtKB-UniRule"/>
</dbReference>
<evidence type="ECO:0000256" key="8">
    <source>
        <dbReference type="PROSITE-ProRule" id="PRU00880"/>
    </source>
</evidence>
<feature type="domain" description="PIK helical" evidence="10">
    <location>
        <begin position="257"/>
        <end position="437"/>
    </location>
</feature>
<dbReference type="SMART" id="SM00145">
    <property type="entry name" value="PI3Ka"/>
    <property type="match status" value="1"/>
</dbReference>
<dbReference type="InterPro" id="IPR057756">
    <property type="entry name" value="PI3-kinase_type3/VPS34_cat"/>
</dbReference>
<evidence type="ECO:0000313" key="12">
    <source>
        <dbReference type="EMBL" id="NDV29595.1"/>
    </source>
</evidence>
<dbReference type="EC" id="2.7.1.137" evidence="1"/>
<dbReference type="SMART" id="SM00146">
    <property type="entry name" value="PI3Kc"/>
    <property type="match status" value="1"/>
</dbReference>
<feature type="domain" description="PI3K/PI4K catalytic" evidence="9">
    <location>
        <begin position="506"/>
        <end position="778"/>
    </location>
</feature>
<dbReference type="Pfam" id="PF00454">
    <property type="entry name" value="PI3_PI4_kinase"/>
    <property type="match status" value="1"/>
</dbReference>
<dbReference type="SUPFAM" id="SSF56112">
    <property type="entry name" value="Protein kinase-like (PK-like)"/>
    <property type="match status" value="1"/>
</dbReference>
<evidence type="ECO:0000256" key="1">
    <source>
        <dbReference type="ARBA" id="ARBA00012073"/>
    </source>
</evidence>
<dbReference type="InterPro" id="IPR016024">
    <property type="entry name" value="ARM-type_fold"/>
</dbReference>
<dbReference type="InterPro" id="IPR018936">
    <property type="entry name" value="PI3/4_kinase_CS"/>
</dbReference>
<dbReference type="GO" id="GO:0048015">
    <property type="term" value="P:phosphatidylinositol-mediated signaling"/>
    <property type="evidence" value="ECO:0007669"/>
    <property type="project" value="TreeGrafter"/>
</dbReference>
<keyword evidence="4 7" id="KW-0418">Kinase</keyword>
<dbReference type="CDD" id="cd00870">
    <property type="entry name" value="PI3Ka_III"/>
    <property type="match status" value="1"/>
</dbReference>
<dbReference type="PIRSF" id="PIRSF000587">
    <property type="entry name" value="PI3K_Vps34"/>
    <property type="match status" value="1"/>
</dbReference>
<dbReference type="PANTHER" id="PTHR10048:SF7">
    <property type="entry name" value="PHOSPHATIDYLINOSITOL 3-KINASE CATALYTIC SUBUNIT TYPE 3"/>
    <property type="match status" value="1"/>
</dbReference>
<dbReference type="EMBL" id="GIBP01000626">
    <property type="protein sequence ID" value="NDV29595.1"/>
    <property type="molecule type" value="Transcribed_RNA"/>
</dbReference>
<keyword evidence="5 7" id="KW-0067">ATP-binding</keyword>
<dbReference type="Gene3D" id="3.30.1010.10">
    <property type="entry name" value="Phosphatidylinositol 3-kinase Catalytic Subunit, Chain A, domain 4"/>
    <property type="match status" value="1"/>
</dbReference>
<accession>A0A6B2KYB6</accession>
<dbReference type="InterPro" id="IPR001263">
    <property type="entry name" value="PI3K_accessory_dom"/>
</dbReference>
<dbReference type="Pfam" id="PF00613">
    <property type="entry name" value="PI3Ka"/>
    <property type="match status" value="1"/>
</dbReference>
<dbReference type="PROSITE" id="PS51545">
    <property type="entry name" value="PIK_HELICAL"/>
    <property type="match status" value="1"/>
</dbReference>
<dbReference type="InterPro" id="IPR015433">
    <property type="entry name" value="PI3/4_kinase"/>
</dbReference>
<dbReference type="InterPro" id="IPR000403">
    <property type="entry name" value="PI3/4_kinase_cat_dom"/>
</dbReference>
<dbReference type="GO" id="GO:0005768">
    <property type="term" value="C:endosome"/>
    <property type="evidence" value="ECO:0007669"/>
    <property type="project" value="TreeGrafter"/>
</dbReference>
<dbReference type="GO" id="GO:0034272">
    <property type="term" value="C:phosphatidylinositol 3-kinase complex, class III, type II"/>
    <property type="evidence" value="ECO:0007669"/>
    <property type="project" value="TreeGrafter"/>
</dbReference>
<evidence type="ECO:0000259" key="9">
    <source>
        <dbReference type="PROSITE" id="PS50290"/>
    </source>
</evidence>
<evidence type="ECO:0000256" key="2">
    <source>
        <dbReference type="ARBA" id="ARBA00022679"/>
    </source>
</evidence>
<keyword evidence="3 7" id="KW-0547">Nucleotide-binding</keyword>
<proteinExistence type="inferred from homology"/>
<comment type="similarity">
    <text evidence="7 8">Belongs to the PI3/PI4-kinase family.</text>
</comment>
<dbReference type="SUPFAM" id="SSF49562">
    <property type="entry name" value="C2 domain (Calcium/lipid-binding domain, CaLB)"/>
    <property type="match status" value="1"/>
</dbReference>
<evidence type="ECO:0000259" key="10">
    <source>
        <dbReference type="PROSITE" id="PS51545"/>
    </source>
</evidence>
<dbReference type="FunFam" id="1.10.1070.11:FF:000002">
    <property type="entry name" value="Phosphatidylinositol 3-kinase catalytic subunit type 3"/>
    <property type="match status" value="1"/>
</dbReference>
<evidence type="ECO:0000256" key="6">
    <source>
        <dbReference type="ARBA" id="ARBA00023985"/>
    </source>
</evidence>
<name>A0A6B2KYB6_9EUKA</name>
<protein>
    <recommendedName>
        <fullName evidence="1">phosphatidylinositol 3-kinase</fullName>
        <ecNumber evidence="1">2.7.1.137</ecNumber>
    </recommendedName>
</protein>
<dbReference type="GO" id="GO:0000045">
    <property type="term" value="P:autophagosome assembly"/>
    <property type="evidence" value="ECO:0007669"/>
    <property type="project" value="TreeGrafter"/>
</dbReference>
<dbReference type="InterPro" id="IPR036940">
    <property type="entry name" value="PI3/4_kinase_cat_sf"/>
</dbReference>
<evidence type="ECO:0000259" key="11">
    <source>
        <dbReference type="PROSITE" id="PS51547"/>
    </source>
</evidence>
<sequence length="794" mass="91429">MKISQLDGNLNKINSIIHNDGSDTYIEENGIHSAHNLYITVQLYVDGKPLLMPSHTSFSNFVSNSYRWDEVIEFPVQYRDLPLSTKVVFTIRTVVAPRRVIDVGGTTFDLFGKKKTLKQGLQILFVWPGKAGDGNVPSTTPGKCAEHRTGMDKIQPVLKKHRKKEIPQVDWLDKYIGKAIEKVNEESSKSKNISLSITTPDFPYPVVFYQKPCGPVPREISKETTLMTVYDPEISHINPIEEKHRELTRGKRRDFLDHDLKPNADEKEQLERITNYPPTYRLTTDEQELIWKFRFYLRANKKALTKFLKAIDWNKPFEEKEALKLMEEWAPIDVDDALELLSSLFRENTAVRSYAVQRLQKAKNEELSSYLLQLVQALRYDKQDTQSDLAKLLFQRAIQNSTIGIQLFWFITVEKDDPIYQNIENEFFKELQTTVAGRRLRKHFDLQREYVSQLTEMSRRIQTGNLSRPQKIEEIKKFLTGQYKSLAEFEPMPLPLAPSITVTGIKVENVHVFKSAMAPLKLTFITTQPINGKNEFPIIFKTGDDLRQDQLVVQLFELMDSLLKKESMDLNLTPYKVLATSKTDGMMQCVVNSKNVADVIEEHSTHSIQSFLKKHHPENNSPYGIKPQILDKFLRSCAGYCVITYILGIGDRHLDNLLITQNGELFHIDFGFILGRDPKPFPPPMKVSPEMVEGMGGQNSVHFTLFKSYCCTAYNILRKSSSLILNLISLMTDANIQHIDQREKSILKVQEKFKLDLNDGQANEVFQQLITDSVRALFPQVSEAIHRWKKYWSA</sequence>
<dbReference type="GO" id="GO:0005777">
    <property type="term" value="C:peroxisome"/>
    <property type="evidence" value="ECO:0007669"/>
    <property type="project" value="TreeGrafter"/>
</dbReference>
<dbReference type="SMART" id="SM00142">
    <property type="entry name" value="PI3K_C2"/>
    <property type="match status" value="1"/>
</dbReference>
<evidence type="ECO:0000256" key="7">
    <source>
        <dbReference type="PIRNR" id="PIRNR000587"/>
    </source>
</evidence>
<organism evidence="12">
    <name type="scientific">Arcella intermedia</name>
    <dbReference type="NCBI Taxonomy" id="1963864"/>
    <lineage>
        <taxon>Eukaryota</taxon>
        <taxon>Amoebozoa</taxon>
        <taxon>Tubulinea</taxon>
        <taxon>Elardia</taxon>
        <taxon>Arcellinida</taxon>
        <taxon>Sphaerothecina</taxon>
        <taxon>Arcellidae</taxon>
        <taxon>Arcella</taxon>
    </lineage>
</organism>
<evidence type="ECO:0000256" key="5">
    <source>
        <dbReference type="ARBA" id="ARBA00022840"/>
    </source>
</evidence>
<keyword evidence="2 7" id="KW-0808">Transferase</keyword>
<dbReference type="Pfam" id="PF00792">
    <property type="entry name" value="PI3K_C2"/>
    <property type="match status" value="1"/>
</dbReference>
<dbReference type="InterPro" id="IPR002420">
    <property type="entry name" value="PI3K-type_C2_dom"/>
</dbReference>
<dbReference type="PANTHER" id="PTHR10048">
    <property type="entry name" value="PHOSPHATIDYLINOSITOL KINASE"/>
    <property type="match status" value="1"/>
</dbReference>
<evidence type="ECO:0000256" key="3">
    <source>
        <dbReference type="ARBA" id="ARBA00022741"/>
    </source>
</evidence>
<dbReference type="GO" id="GO:0034271">
    <property type="term" value="C:phosphatidylinositol 3-kinase complex, class III, type I"/>
    <property type="evidence" value="ECO:0007669"/>
    <property type="project" value="TreeGrafter"/>
</dbReference>
<dbReference type="SUPFAM" id="SSF48371">
    <property type="entry name" value="ARM repeat"/>
    <property type="match status" value="1"/>
</dbReference>
<dbReference type="GO" id="GO:0000407">
    <property type="term" value="C:phagophore assembly site"/>
    <property type="evidence" value="ECO:0007669"/>
    <property type="project" value="TreeGrafter"/>
</dbReference>
<dbReference type="Gene3D" id="1.10.1070.11">
    <property type="entry name" value="Phosphatidylinositol 3-/4-kinase, catalytic domain"/>
    <property type="match status" value="1"/>
</dbReference>
<dbReference type="GO" id="GO:0006897">
    <property type="term" value="P:endocytosis"/>
    <property type="evidence" value="ECO:0007669"/>
    <property type="project" value="TreeGrafter"/>
</dbReference>
<evidence type="ECO:0000256" key="4">
    <source>
        <dbReference type="ARBA" id="ARBA00022777"/>
    </source>
</evidence>
<comment type="catalytic activity">
    <reaction evidence="6">
        <text>a 1,2-diacyl-sn-glycero-3-phospho-(1D-myo-inositol) + ATP = a 1,2-diacyl-sn-glycero-3-phospho-(1D-myo-inositol-3-phosphate) + ADP + H(+)</text>
        <dbReference type="Rhea" id="RHEA:12709"/>
        <dbReference type="ChEBI" id="CHEBI:15378"/>
        <dbReference type="ChEBI" id="CHEBI:30616"/>
        <dbReference type="ChEBI" id="CHEBI:57880"/>
        <dbReference type="ChEBI" id="CHEBI:58088"/>
        <dbReference type="ChEBI" id="CHEBI:456216"/>
        <dbReference type="EC" id="2.7.1.137"/>
    </reaction>
    <physiologicalReaction direction="left-to-right" evidence="6">
        <dbReference type="Rhea" id="RHEA:12710"/>
    </physiologicalReaction>
</comment>
<dbReference type="InterPro" id="IPR042236">
    <property type="entry name" value="PI3K_accessory_sf"/>
</dbReference>
<dbReference type="PROSITE" id="PS50290">
    <property type="entry name" value="PI3_4_KINASE_3"/>
    <property type="match status" value="1"/>
</dbReference>
<dbReference type="PROSITE" id="PS00915">
    <property type="entry name" value="PI3_4_KINASE_1"/>
    <property type="match status" value="1"/>
</dbReference>
<dbReference type="InterPro" id="IPR008290">
    <property type="entry name" value="PI3K_Vps34"/>
</dbReference>
<dbReference type="FunFam" id="3.30.1010.10:FF:000002">
    <property type="entry name" value="Phosphatidylinositol 3-kinase catalytic subunit type 3"/>
    <property type="match status" value="1"/>
</dbReference>
<dbReference type="AlphaFoldDB" id="A0A6B2KYB6"/>
<dbReference type="CDD" id="cd00896">
    <property type="entry name" value="PI3Kc_III"/>
    <property type="match status" value="1"/>
</dbReference>
<dbReference type="PROSITE" id="PS00916">
    <property type="entry name" value="PI3_4_KINASE_2"/>
    <property type="match status" value="1"/>
</dbReference>
<dbReference type="InterPro" id="IPR035892">
    <property type="entry name" value="C2_domain_sf"/>
</dbReference>
<dbReference type="CDD" id="cd08397">
    <property type="entry name" value="C2_PI3K_class_III"/>
    <property type="match status" value="1"/>
</dbReference>
<reference evidence="12" key="1">
    <citation type="journal article" date="2020" name="J. Eukaryot. Microbiol.">
        <title>De novo Sequencing, Assembly and Annotation of the Transcriptome for the Free-Living Testate Amoeba Arcella intermedia.</title>
        <authorList>
            <person name="Ribeiro G.M."/>
            <person name="Porfirio-Sousa A.L."/>
            <person name="Maurer-Alcala X.X."/>
            <person name="Katz L.A."/>
            <person name="Lahr D.J.G."/>
        </authorList>
    </citation>
    <scope>NUCLEOTIDE SEQUENCE</scope>
</reference>
<dbReference type="GO" id="GO:0016303">
    <property type="term" value="F:1-phosphatidylinositol-3-kinase activity"/>
    <property type="evidence" value="ECO:0007669"/>
    <property type="project" value="UniProtKB-EC"/>
</dbReference>